<feature type="domain" description="Secretion system C-terminal sorting" evidence="2">
    <location>
        <begin position="1073"/>
        <end position="1146"/>
    </location>
</feature>
<keyword evidence="1" id="KW-0732">Signal</keyword>
<dbReference type="Pfam" id="PF13517">
    <property type="entry name" value="FG-GAP_3"/>
    <property type="match status" value="3"/>
</dbReference>
<dbReference type="InterPro" id="IPR028994">
    <property type="entry name" value="Integrin_alpha_N"/>
</dbReference>
<dbReference type="InterPro" id="IPR036116">
    <property type="entry name" value="FN3_sf"/>
</dbReference>
<dbReference type="NCBIfam" id="TIGR04183">
    <property type="entry name" value="Por_Secre_tail"/>
    <property type="match status" value="1"/>
</dbReference>
<proteinExistence type="predicted"/>
<protein>
    <submittedName>
        <fullName evidence="4">T9SS C-terminal target domain-containing protein</fullName>
    </submittedName>
</protein>
<keyword evidence="5" id="KW-1185">Reference proteome</keyword>
<dbReference type="OrthoDB" id="9805017at2"/>
<gene>
    <name evidence="4" type="ORF">EHT25_03350</name>
</gene>
<evidence type="ECO:0000313" key="4">
    <source>
        <dbReference type="EMBL" id="RRB06839.1"/>
    </source>
</evidence>
<dbReference type="PANTHER" id="PTHR46580">
    <property type="entry name" value="SENSOR KINASE-RELATED"/>
    <property type="match status" value="1"/>
</dbReference>
<dbReference type="Gene3D" id="2.130.10.130">
    <property type="entry name" value="Integrin alpha, N-terminal"/>
    <property type="match status" value="2"/>
</dbReference>
<dbReference type="Pfam" id="PF18962">
    <property type="entry name" value="Por_Secre_tail"/>
    <property type="match status" value="1"/>
</dbReference>
<evidence type="ECO:0000313" key="5">
    <source>
        <dbReference type="Proteomes" id="UP000271925"/>
    </source>
</evidence>
<dbReference type="EMBL" id="RQJO01000007">
    <property type="protein sequence ID" value="RRB06839.1"/>
    <property type="molecule type" value="Genomic_DNA"/>
</dbReference>
<evidence type="ECO:0000256" key="1">
    <source>
        <dbReference type="ARBA" id="ARBA00022729"/>
    </source>
</evidence>
<accession>A0A3P1C0V7</accession>
<comment type="caution">
    <text evidence="4">The sequence shown here is derived from an EMBL/GenBank/DDBJ whole genome shotgun (WGS) entry which is preliminary data.</text>
</comment>
<dbReference type="Pfam" id="PF24595">
    <property type="entry name" value="DUF7619"/>
    <property type="match status" value="2"/>
</dbReference>
<evidence type="ECO:0000259" key="3">
    <source>
        <dbReference type="Pfam" id="PF24595"/>
    </source>
</evidence>
<reference evidence="4 5" key="1">
    <citation type="submission" date="2018-11" db="EMBL/GenBank/DDBJ databases">
        <authorList>
            <person name="Zhou Z."/>
            <person name="Wang G."/>
        </authorList>
    </citation>
    <scope>NUCLEOTIDE SEQUENCE [LARGE SCALE GENOMIC DNA]</scope>
    <source>
        <strain evidence="4 5">KCTC52004</strain>
    </source>
</reference>
<name>A0A3P1C0V7_9BACT</name>
<dbReference type="InterPro" id="IPR026444">
    <property type="entry name" value="Secre_tail"/>
</dbReference>
<dbReference type="SUPFAM" id="SSF69318">
    <property type="entry name" value="Integrin alpha N-terminal domain"/>
    <property type="match status" value="1"/>
</dbReference>
<sequence>MRHEIFVTSKLSSLLNKKMRQLLLFICALHCTIEGFAQINFLTPVTSPIEKPIIGTGSDYNFKNADFNGDGILDMVVKRGESTFIDFYLGKGAGDFVYDRSLSLSGSKAPRNLVCADFNNDSRADIAYFTNWTGNSASPDSLIILLGDGNINFIKKRISIKSYDIGWVATMNMIAKDLNNDKKIDLIIGSSLENRISSFIGDGSGNFSMPTITNNPFAGEVLVVSDINKDGYKDIVVTPDLINKNRFSILIGDSTGSYKVDSTYSFATNVGHITNSDIDKDGVDELIVTYYKSTPDYINVCSVLKNTGAGKFKLSTEIISPIEDLIVRWESTICEDFDLDGNIDLAFGSYLSERSPSNPKSPLKIYRGNGSGGFYTTASIINVSTHSLASFDVNNDGKMDLIGIDSENRNIIAIVNFPKTIQCFPNSGGNGGTVTVNFYGNQIRKGMKVKLVGTDLSEITVPDSMIWFPADFQMKVALNLRNRQIGKYDVVISSDNEIFTLVKGFTVEEFVAADIWATVIGPNLVRSGTPTTFNITYGNRGNTDALVVQVWLVVSSNAKIEFIEKLQHAYGTVDTTFYAPIDTLLGKPFKGKLFYLAIPLIEAKSIGSIPIKVTSSGGDIDHYIWINPPLFSSPMKPSAQECLVELKKLGLEALIGAGLNFDLSGIMSCTWEVNMKDAFEKSYYTTAYGNPASGYRLPSKPYDVGMDATQTAIACLDAATTSGILFPPILLAKIPLKVGSILFDLMELWDKTQRLMDECRETMVPNPKKGERGSSRTVNSCDPNDKIGVGINALHYITGKEPAQYAIRFENQATASASAQIVRLLDTLDRTKYDLSTFQLNYFHFGDRYIYIPPGQRSRVEEIDLRPKLNLILRIQATLNETTGILETIFTSLDPVTRMLTNDPVLGFLPPNKKAPEGEGSIFYTVNVKKNLPNKTAIYNRAFIYFDNNQVIPTPIWTNTIDVKAPDSKVDALPDVTTETTFTVKWKGNDGESGIRNYNVYYSINGRPYQELIFNTTATDIMFKGQVDSTYQFYSVAVDSVSNIEQIPALFDSRTTIRKILSVERTLSEQMVLYPNPSDGDLIMELPSGVRVKNLSVIDMAGRIVEVDYNQLNNNKYKLLLGYHKINAIYLIQIDTNQGKGTKKILLRH</sequence>
<feature type="domain" description="DUF7619" evidence="3">
    <location>
        <begin position="909"/>
        <end position="959"/>
    </location>
</feature>
<dbReference type="Proteomes" id="UP000271925">
    <property type="component" value="Unassembled WGS sequence"/>
</dbReference>
<feature type="domain" description="DUF7619" evidence="3">
    <location>
        <begin position="782"/>
        <end position="840"/>
    </location>
</feature>
<dbReference type="AlphaFoldDB" id="A0A3P1C0V7"/>
<dbReference type="InterPro" id="IPR013517">
    <property type="entry name" value="FG-GAP"/>
</dbReference>
<organism evidence="4 5">
    <name type="scientific">Larkinella rosea</name>
    <dbReference type="NCBI Taxonomy" id="2025312"/>
    <lineage>
        <taxon>Bacteria</taxon>
        <taxon>Pseudomonadati</taxon>
        <taxon>Bacteroidota</taxon>
        <taxon>Cytophagia</taxon>
        <taxon>Cytophagales</taxon>
        <taxon>Spirosomataceae</taxon>
        <taxon>Larkinella</taxon>
    </lineage>
</organism>
<dbReference type="SUPFAM" id="SSF49265">
    <property type="entry name" value="Fibronectin type III"/>
    <property type="match status" value="1"/>
</dbReference>
<dbReference type="InterPro" id="IPR055353">
    <property type="entry name" value="DUF7619"/>
</dbReference>
<dbReference type="PANTHER" id="PTHR46580:SF4">
    <property type="entry name" value="ATP_GTP-BINDING PROTEIN"/>
    <property type="match status" value="1"/>
</dbReference>
<evidence type="ECO:0000259" key="2">
    <source>
        <dbReference type="Pfam" id="PF18962"/>
    </source>
</evidence>